<keyword evidence="1" id="KW-0805">Transcription regulation</keyword>
<dbReference type="Gene3D" id="1.10.10.60">
    <property type="entry name" value="Homeodomain-like"/>
    <property type="match status" value="1"/>
</dbReference>
<dbReference type="InterPro" id="IPR009057">
    <property type="entry name" value="Homeodomain-like_sf"/>
</dbReference>
<evidence type="ECO:0000313" key="5">
    <source>
        <dbReference type="EMBL" id="PKB29458.1"/>
    </source>
</evidence>
<feature type="domain" description="HTH araC/xylS-type" evidence="4">
    <location>
        <begin position="249"/>
        <end position="347"/>
    </location>
</feature>
<dbReference type="Pfam" id="PF12625">
    <property type="entry name" value="Arabinose_bd"/>
    <property type="match status" value="1"/>
</dbReference>
<keyword evidence="2 5" id="KW-0238">DNA-binding</keyword>
<keyword evidence="3" id="KW-0804">Transcription</keyword>
<dbReference type="SUPFAM" id="SSF46689">
    <property type="entry name" value="Homeodomain-like"/>
    <property type="match status" value="1"/>
</dbReference>
<dbReference type="AlphaFoldDB" id="A0AA44UL68"/>
<gene>
    <name evidence="5" type="ORF">ATL51_1089</name>
</gene>
<name>A0AA44UL68_PSEA5</name>
<dbReference type="InterPro" id="IPR018060">
    <property type="entry name" value="HTH_AraC"/>
</dbReference>
<dbReference type="GO" id="GO:0000976">
    <property type="term" value="F:transcription cis-regulatory region binding"/>
    <property type="evidence" value="ECO:0007669"/>
    <property type="project" value="TreeGrafter"/>
</dbReference>
<sequence length="355" mass="37738">MTWRDNNLPSYDMGTGSLTRARALRGLVALVGELGGDGAALFARFRIPIDAVEGTDPDALVPTRSVARVLETAAAELGCGDLGLRLAQRQGPEILGPLAVAVQNSATLGDALDCASRYLYVHSPALTIGAVADPEGVAGVTGLEYGSTDPLPPQVADLGVGVLHRIVGLLSGGLYGLRSVHLPHTAPADADRFRGFFGAEVRFDRPAAVLRVPADLVRRPLAGGDETVRAIAIEYLETHFDRPGRTVTDRVRAAVDRSLASGPVRIGSVARLLRVHPRTLQRHLAVEGTTFEQVVDDARRDTAERLILRTDLPFTQVAAMIGLAEQSALSRASRRWFGTPPRELRKAGPAGLPVA</sequence>
<evidence type="ECO:0000256" key="2">
    <source>
        <dbReference type="ARBA" id="ARBA00023125"/>
    </source>
</evidence>
<dbReference type="PROSITE" id="PS01124">
    <property type="entry name" value="HTH_ARAC_FAMILY_2"/>
    <property type="match status" value="1"/>
</dbReference>
<reference evidence="5 6" key="1">
    <citation type="submission" date="2017-11" db="EMBL/GenBank/DDBJ databases">
        <title>Sequencing the genomes of 1000 actinobacteria strains.</title>
        <authorList>
            <person name="Klenk H.-P."/>
        </authorList>
    </citation>
    <scope>NUCLEOTIDE SEQUENCE [LARGE SCALE GENOMIC DNA]</scope>
    <source>
        <strain evidence="5 6">DSM 44104</strain>
    </source>
</reference>
<dbReference type="Proteomes" id="UP000232453">
    <property type="component" value="Unassembled WGS sequence"/>
</dbReference>
<dbReference type="SMART" id="SM00342">
    <property type="entry name" value="HTH_ARAC"/>
    <property type="match status" value="1"/>
</dbReference>
<dbReference type="PANTHER" id="PTHR47894">
    <property type="entry name" value="HTH-TYPE TRANSCRIPTIONAL REGULATOR GADX"/>
    <property type="match status" value="1"/>
</dbReference>
<organism evidence="5 6">
    <name type="scientific">Pseudonocardia alni</name>
    <name type="common">Amycolata alni</name>
    <dbReference type="NCBI Taxonomy" id="33907"/>
    <lineage>
        <taxon>Bacteria</taxon>
        <taxon>Bacillati</taxon>
        <taxon>Actinomycetota</taxon>
        <taxon>Actinomycetes</taxon>
        <taxon>Pseudonocardiales</taxon>
        <taxon>Pseudonocardiaceae</taxon>
        <taxon>Pseudonocardia</taxon>
    </lineage>
</organism>
<dbReference type="EMBL" id="PHUJ01000003">
    <property type="protein sequence ID" value="PKB29458.1"/>
    <property type="molecule type" value="Genomic_DNA"/>
</dbReference>
<dbReference type="InterPro" id="IPR032687">
    <property type="entry name" value="AraC-type_N"/>
</dbReference>
<protein>
    <submittedName>
        <fullName evidence="5">AraC-like DNA-binding protein</fullName>
    </submittedName>
</protein>
<dbReference type="GO" id="GO:0003700">
    <property type="term" value="F:DNA-binding transcription factor activity"/>
    <property type="evidence" value="ECO:0007669"/>
    <property type="project" value="InterPro"/>
</dbReference>
<evidence type="ECO:0000259" key="4">
    <source>
        <dbReference type="PROSITE" id="PS01124"/>
    </source>
</evidence>
<proteinExistence type="predicted"/>
<dbReference type="PANTHER" id="PTHR47894:SF4">
    <property type="entry name" value="HTH-TYPE TRANSCRIPTIONAL REGULATOR GADX"/>
    <property type="match status" value="1"/>
</dbReference>
<evidence type="ECO:0000256" key="1">
    <source>
        <dbReference type="ARBA" id="ARBA00023015"/>
    </source>
</evidence>
<comment type="caution">
    <text evidence="5">The sequence shown here is derived from an EMBL/GenBank/DDBJ whole genome shotgun (WGS) entry which is preliminary data.</text>
</comment>
<dbReference type="Pfam" id="PF12833">
    <property type="entry name" value="HTH_18"/>
    <property type="match status" value="1"/>
</dbReference>
<accession>A0AA44UL68</accession>
<evidence type="ECO:0000256" key="3">
    <source>
        <dbReference type="ARBA" id="ARBA00023163"/>
    </source>
</evidence>
<evidence type="ECO:0000313" key="6">
    <source>
        <dbReference type="Proteomes" id="UP000232453"/>
    </source>
</evidence>
<dbReference type="GO" id="GO:0005829">
    <property type="term" value="C:cytosol"/>
    <property type="evidence" value="ECO:0007669"/>
    <property type="project" value="TreeGrafter"/>
</dbReference>